<dbReference type="NCBIfam" id="TIGR00203">
    <property type="entry name" value="cydB"/>
    <property type="match status" value="1"/>
</dbReference>
<dbReference type="Proteomes" id="UP001595699">
    <property type="component" value="Unassembled WGS sequence"/>
</dbReference>
<evidence type="ECO:0000256" key="10">
    <source>
        <dbReference type="ARBA" id="ARBA00023004"/>
    </source>
</evidence>
<evidence type="ECO:0000313" key="14">
    <source>
        <dbReference type="Proteomes" id="UP001595699"/>
    </source>
</evidence>
<keyword evidence="4" id="KW-1003">Cell membrane</keyword>
<organism evidence="13 14">
    <name type="scientific">Tenggerimyces flavus</name>
    <dbReference type="NCBI Taxonomy" id="1708749"/>
    <lineage>
        <taxon>Bacteria</taxon>
        <taxon>Bacillati</taxon>
        <taxon>Actinomycetota</taxon>
        <taxon>Actinomycetes</taxon>
        <taxon>Propionibacteriales</taxon>
        <taxon>Nocardioidaceae</taxon>
        <taxon>Tenggerimyces</taxon>
    </lineage>
</organism>
<dbReference type="PANTHER" id="PTHR43141:SF5">
    <property type="entry name" value="CYTOCHROME BD-I UBIQUINOL OXIDASE SUBUNIT 2"/>
    <property type="match status" value="1"/>
</dbReference>
<keyword evidence="3" id="KW-0813">Transport</keyword>
<comment type="caution">
    <text evidence="13">The sequence shown here is derived from an EMBL/GenBank/DDBJ whole genome shotgun (WGS) entry which is preliminary data.</text>
</comment>
<sequence length="256" mass="27589">MDLTTLWFGIVVFFWTGFFVLEGFDFGVGVLARLLGRTDRERAAYLETIGPHWDGNEVWLVVAIGAMFAAFPAWYAELLSTSYLPVVLALVGLIVRGVALEWRGKRDDALWRRRCDLGIALGSAMVPLVLGAVLVGGATGNFAYAIAGGVVLLALCLVHGAAFLALRTSGELRARVPHTSRDALFFAATSVVIAGTIVALFVTSFPRAMPGLAYGDAAASPYALKILTWIGAACVPLVLAYQGWSYWVFRRRVATS</sequence>
<evidence type="ECO:0000256" key="3">
    <source>
        <dbReference type="ARBA" id="ARBA00022448"/>
    </source>
</evidence>
<feature type="transmembrane region" description="Helical" evidence="12">
    <location>
        <begin position="142"/>
        <end position="164"/>
    </location>
</feature>
<evidence type="ECO:0000256" key="2">
    <source>
        <dbReference type="ARBA" id="ARBA00007543"/>
    </source>
</evidence>
<keyword evidence="11 12" id="KW-0472">Membrane</keyword>
<accession>A0ABV7Y811</accession>
<feature type="transmembrane region" description="Helical" evidence="12">
    <location>
        <begin position="184"/>
        <end position="206"/>
    </location>
</feature>
<keyword evidence="5" id="KW-0349">Heme</keyword>
<protein>
    <submittedName>
        <fullName evidence="13">Cytochrome d ubiquinol oxidase subunit II</fullName>
    </submittedName>
</protein>
<evidence type="ECO:0000256" key="4">
    <source>
        <dbReference type="ARBA" id="ARBA00022475"/>
    </source>
</evidence>
<comment type="similarity">
    <text evidence="2">Belongs to the cytochrome ubiquinol oxidase subunit 2 family.</text>
</comment>
<feature type="transmembrane region" description="Helical" evidence="12">
    <location>
        <begin position="82"/>
        <end position="103"/>
    </location>
</feature>
<keyword evidence="6 12" id="KW-0812">Transmembrane</keyword>
<dbReference type="RefSeq" id="WP_205118497.1">
    <property type="nucleotide sequence ID" value="NZ_JAFBCM010000001.1"/>
</dbReference>
<dbReference type="PANTHER" id="PTHR43141">
    <property type="entry name" value="CYTOCHROME BD2 SUBUNIT II"/>
    <property type="match status" value="1"/>
</dbReference>
<feature type="transmembrane region" description="Helical" evidence="12">
    <location>
        <begin position="57"/>
        <end position="76"/>
    </location>
</feature>
<evidence type="ECO:0000256" key="8">
    <source>
        <dbReference type="ARBA" id="ARBA00022982"/>
    </source>
</evidence>
<evidence type="ECO:0000256" key="5">
    <source>
        <dbReference type="ARBA" id="ARBA00022617"/>
    </source>
</evidence>
<dbReference type="Pfam" id="PF02322">
    <property type="entry name" value="Cyt_bd_oxida_II"/>
    <property type="match status" value="1"/>
</dbReference>
<evidence type="ECO:0000256" key="12">
    <source>
        <dbReference type="SAM" id="Phobius"/>
    </source>
</evidence>
<evidence type="ECO:0000256" key="7">
    <source>
        <dbReference type="ARBA" id="ARBA00022723"/>
    </source>
</evidence>
<keyword evidence="9 12" id="KW-1133">Transmembrane helix</keyword>
<reference evidence="14" key="1">
    <citation type="journal article" date="2019" name="Int. J. Syst. Evol. Microbiol.">
        <title>The Global Catalogue of Microorganisms (GCM) 10K type strain sequencing project: providing services to taxonomists for standard genome sequencing and annotation.</title>
        <authorList>
            <consortium name="The Broad Institute Genomics Platform"/>
            <consortium name="The Broad Institute Genome Sequencing Center for Infectious Disease"/>
            <person name="Wu L."/>
            <person name="Ma J."/>
        </authorList>
    </citation>
    <scope>NUCLEOTIDE SEQUENCE [LARGE SCALE GENOMIC DNA]</scope>
    <source>
        <strain evidence="14">CGMCC 4.7241</strain>
    </source>
</reference>
<evidence type="ECO:0000256" key="6">
    <source>
        <dbReference type="ARBA" id="ARBA00022692"/>
    </source>
</evidence>
<dbReference type="EMBL" id="JBHRZH010000008">
    <property type="protein sequence ID" value="MFC3761435.1"/>
    <property type="molecule type" value="Genomic_DNA"/>
</dbReference>
<dbReference type="InterPro" id="IPR003317">
    <property type="entry name" value="Cyt-d_oxidase_su2"/>
</dbReference>
<feature type="transmembrane region" description="Helical" evidence="12">
    <location>
        <begin position="6"/>
        <end position="36"/>
    </location>
</feature>
<keyword evidence="14" id="KW-1185">Reference proteome</keyword>
<name>A0ABV7Y811_9ACTN</name>
<evidence type="ECO:0000313" key="13">
    <source>
        <dbReference type="EMBL" id="MFC3761435.1"/>
    </source>
</evidence>
<feature type="transmembrane region" description="Helical" evidence="12">
    <location>
        <begin position="226"/>
        <end position="249"/>
    </location>
</feature>
<gene>
    <name evidence="13" type="primary">cydB</name>
    <name evidence="13" type="ORF">ACFOUW_11350</name>
</gene>
<comment type="subcellular location">
    <subcellularLocation>
        <location evidence="1">Cell membrane</location>
        <topology evidence="1">Multi-pass membrane protein</topology>
    </subcellularLocation>
</comment>
<keyword evidence="8" id="KW-0249">Electron transport</keyword>
<evidence type="ECO:0000256" key="1">
    <source>
        <dbReference type="ARBA" id="ARBA00004651"/>
    </source>
</evidence>
<keyword evidence="7" id="KW-0479">Metal-binding</keyword>
<proteinExistence type="inferred from homology"/>
<feature type="transmembrane region" description="Helical" evidence="12">
    <location>
        <begin position="115"/>
        <end position="136"/>
    </location>
</feature>
<evidence type="ECO:0000256" key="11">
    <source>
        <dbReference type="ARBA" id="ARBA00023136"/>
    </source>
</evidence>
<keyword evidence="10" id="KW-0408">Iron</keyword>
<evidence type="ECO:0000256" key="9">
    <source>
        <dbReference type="ARBA" id="ARBA00022989"/>
    </source>
</evidence>